<keyword evidence="4" id="KW-0539">Nucleus</keyword>
<gene>
    <name evidence="5" type="primary">SWM2</name>
    <name evidence="5" type="ORF">ZYGM_000717</name>
</gene>
<comment type="similarity">
    <text evidence="2">Belongs to the SWM2 family.</text>
</comment>
<dbReference type="Pfam" id="PF17083">
    <property type="entry name" value="Swm2"/>
    <property type="match status" value="1"/>
</dbReference>
<protein>
    <recommendedName>
        <fullName evidence="3">Nucleolar protein SWM2</fullName>
    </recommendedName>
</protein>
<proteinExistence type="inferred from homology"/>
<organism evidence="5 6">
    <name type="scientific">Zygosaccharomyces mellis</name>
    <dbReference type="NCBI Taxonomy" id="42258"/>
    <lineage>
        <taxon>Eukaryota</taxon>
        <taxon>Fungi</taxon>
        <taxon>Dikarya</taxon>
        <taxon>Ascomycota</taxon>
        <taxon>Saccharomycotina</taxon>
        <taxon>Saccharomycetes</taxon>
        <taxon>Saccharomycetales</taxon>
        <taxon>Saccharomycetaceae</taxon>
        <taxon>Zygosaccharomyces</taxon>
    </lineage>
</organism>
<dbReference type="OrthoDB" id="4033486at2759"/>
<evidence type="ECO:0000313" key="6">
    <source>
        <dbReference type="Proteomes" id="UP000301737"/>
    </source>
</evidence>
<comment type="caution">
    <text evidence="5">The sequence shown here is derived from an EMBL/GenBank/DDBJ whole genome shotgun (WGS) entry which is preliminary data.</text>
</comment>
<reference evidence="5 6" key="1">
    <citation type="submission" date="2019-01" db="EMBL/GenBank/DDBJ databases">
        <title>Draft Genome Sequencing of Zygosaccharomyces mellis Ca-7.</title>
        <authorList>
            <person name="Shiwa Y."/>
            <person name="Kanesaki Y."/>
            <person name="Ishige T."/>
            <person name="Mura K."/>
            <person name="Hori T."/>
            <person name="Tamura T."/>
        </authorList>
    </citation>
    <scope>NUCLEOTIDE SEQUENCE [LARGE SCALE GENOMIC DNA]</scope>
    <source>
        <strain evidence="5 6">Ca-7</strain>
    </source>
</reference>
<sequence>MDLEFVIGDLQDLETLPSSQSSTLESQYQLIAADEKLSKKAIDRCEQVFQLWSSNRGVRIETIKRFKQLWSIIKDRDYPLVGFPYPNVTAQQVDVDQYMKHQREKSMKNLTVEEVEITDYV</sequence>
<evidence type="ECO:0000256" key="3">
    <source>
        <dbReference type="ARBA" id="ARBA00019533"/>
    </source>
</evidence>
<keyword evidence="6" id="KW-1185">Reference proteome</keyword>
<evidence type="ECO:0000256" key="2">
    <source>
        <dbReference type="ARBA" id="ARBA00010032"/>
    </source>
</evidence>
<dbReference type="AlphaFoldDB" id="A0A4C2EBE8"/>
<evidence type="ECO:0000313" key="5">
    <source>
        <dbReference type="EMBL" id="GCF00607.1"/>
    </source>
</evidence>
<accession>A0A4C2EBE8</accession>
<dbReference type="Proteomes" id="UP000301737">
    <property type="component" value="Unassembled WGS sequence"/>
</dbReference>
<dbReference type="GO" id="GO:0005730">
    <property type="term" value="C:nucleolus"/>
    <property type="evidence" value="ECO:0007669"/>
    <property type="project" value="UniProtKB-SubCell"/>
</dbReference>
<dbReference type="EMBL" id="BIMX01000020">
    <property type="protein sequence ID" value="GCF00607.1"/>
    <property type="molecule type" value="Genomic_DNA"/>
</dbReference>
<dbReference type="InterPro" id="IPR031391">
    <property type="entry name" value="Swm2"/>
</dbReference>
<name>A0A4C2EBE8_9SACH</name>
<comment type="subcellular location">
    <subcellularLocation>
        <location evidence="1">Nucleus</location>
        <location evidence="1">Nucleolus</location>
    </subcellularLocation>
</comment>
<evidence type="ECO:0000256" key="4">
    <source>
        <dbReference type="ARBA" id="ARBA00023242"/>
    </source>
</evidence>
<evidence type="ECO:0000256" key="1">
    <source>
        <dbReference type="ARBA" id="ARBA00004604"/>
    </source>
</evidence>